<feature type="compositionally biased region" description="Gly residues" evidence="1">
    <location>
        <begin position="60"/>
        <end position="71"/>
    </location>
</feature>
<proteinExistence type="predicted"/>
<name>A0A7S0BCU0_9DINO</name>
<organism evidence="2">
    <name type="scientific">Pyrodinium bahamense</name>
    <dbReference type="NCBI Taxonomy" id="73915"/>
    <lineage>
        <taxon>Eukaryota</taxon>
        <taxon>Sar</taxon>
        <taxon>Alveolata</taxon>
        <taxon>Dinophyceae</taxon>
        <taxon>Gonyaulacales</taxon>
        <taxon>Pyrocystaceae</taxon>
        <taxon>Pyrodinium</taxon>
    </lineage>
</organism>
<feature type="compositionally biased region" description="Low complexity" evidence="1">
    <location>
        <begin position="128"/>
        <end position="142"/>
    </location>
</feature>
<feature type="compositionally biased region" description="Basic and acidic residues" evidence="1">
    <location>
        <begin position="257"/>
        <end position="277"/>
    </location>
</feature>
<feature type="region of interest" description="Disordered" evidence="1">
    <location>
        <begin position="36"/>
        <end position="165"/>
    </location>
</feature>
<evidence type="ECO:0000313" key="2">
    <source>
        <dbReference type="EMBL" id="CAD8389359.1"/>
    </source>
</evidence>
<feature type="compositionally biased region" description="Basic and acidic residues" evidence="1">
    <location>
        <begin position="93"/>
        <end position="125"/>
    </location>
</feature>
<feature type="compositionally biased region" description="Polar residues" evidence="1">
    <location>
        <begin position="156"/>
        <end position="165"/>
    </location>
</feature>
<evidence type="ECO:0000256" key="1">
    <source>
        <dbReference type="SAM" id="MobiDB-lite"/>
    </source>
</evidence>
<gene>
    <name evidence="2" type="ORF">PBAH0796_LOCUS32951</name>
</gene>
<sequence length="277" mass="29215">MSIFAAYESGKTVGRVGASSTGRTSFGATSSIFISSFSSPMGKSSTSGYMGPRSAAGGFDHSGGRGGGGIFGSSEQSQPTPGAPPPPATRCPPLDEHSSGFRKSILEQRTVDFRDQRTVDFRLEPQSEMPTPTQAAAMPPEAGSALPAEPFPPSPANASRRASQVQAPALVEMTGNQAEDMKKLLEQLKGLEATPSPGARANRMSIMAGNDEVPMSAYDDLRDTTQKLVELMNKSPNGKSPGATLHTGELDAQEDDGTTRIHEEAVRDKMRDLSRAK</sequence>
<feature type="compositionally biased region" description="Pro residues" evidence="1">
    <location>
        <begin position="81"/>
        <end position="90"/>
    </location>
</feature>
<feature type="region of interest" description="Disordered" evidence="1">
    <location>
        <begin position="233"/>
        <end position="277"/>
    </location>
</feature>
<protein>
    <submittedName>
        <fullName evidence="2">Uncharacterized protein</fullName>
    </submittedName>
</protein>
<dbReference type="AlphaFoldDB" id="A0A7S0BCU0"/>
<dbReference type="EMBL" id="HBEG01054124">
    <property type="protein sequence ID" value="CAD8389359.1"/>
    <property type="molecule type" value="Transcribed_RNA"/>
</dbReference>
<accession>A0A7S0BCU0</accession>
<reference evidence="2" key="1">
    <citation type="submission" date="2021-01" db="EMBL/GenBank/DDBJ databases">
        <authorList>
            <person name="Corre E."/>
            <person name="Pelletier E."/>
            <person name="Niang G."/>
            <person name="Scheremetjew M."/>
            <person name="Finn R."/>
            <person name="Kale V."/>
            <person name="Holt S."/>
            <person name="Cochrane G."/>
            <person name="Meng A."/>
            <person name="Brown T."/>
            <person name="Cohen L."/>
        </authorList>
    </citation>
    <scope>NUCLEOTIDE SEQUENCE</scope>
    <source>
        <strain evidence="2">Pbaha01</strain>
    </source>
</reference>